<protein>
    <submittedName>
        <fullName evidence="8">Envelope stress response membrane protein PspC</fullName>
    </submittedName>
</protein>
<proteinExistence type="predicted"/>
<feature type="transmembrane region" description="Helical" evidence="6">
    <location>
        <begin position="55"/>
        <end position="78"/>
    </location>
</feature>
<sequence>MVDDYPLPEHRYDPGRDRYMTEQPASRTRFYRDKQHGKVMGVCAGIADYTGFDVALVRICFLAAVFMSGGGVLPFYFIAGWVAPTKPTTLDYEDREDRKFWQGVRASPKRAAGDIRSRFKDIDRRLADIESYVTTENRSLAREIEQLR</sequence>
<evidence type="ECO:0000259" key="7">
    <source>
        <dbReference type="Pfam" id="PF04024"/>
    </source>
</evidence>
<accession>A0ABP7KRU4</accession>
<evidence type="ECO:0000313" key="8">
    <source>
        <dbReference type="EMBL" id="GAA3886408.1"/>
    </source>
</evidence>
<keyword evidence="3 6" id="KW-0812">Transmembrane</keyword>
<keyword evidence="2" id="KW-1003">Cell membrane</keyword>
<evidence type="ECO:0000256" key="4">
    <source>
        <dbReference type="ARBA" id="ARBA00022989"/>
    </source>
</evidence>
<evidence type="ECO:0000256" key="1">
    <source>
        <dbReference type="ARBA" id="ARBA00004162"/>
    </source>
</evidence>
<comment type="caution">
    <text evidence="8">The sequence shown here is derived from an EMBL/GenBank/DDBJ whole genome shotgun (WGS) entry which is preliminary data.</text>
</comment>
<name>A0ABP7KRU4_9SPHN</name>
<organism evidence="8 9">
    <name type="scientific">Sphingomonas limnosediminicola</name>
    <dbReference type="NCBI Taxonomy" id="940133"/>
    <lineage>
        <taxon>Bacteria</taxon>
        <taxon>Pseudomonadati</taxon>
        <taxon>Pseudomonadota</taxon>
        <taxon>Alphaproteobacteria</taxon>
        <taxon>Sphingomonadales</taxon>
        <taxon>Sphingomonadaceae</taxon>
        <taxon>Sphingomonas</taxon>
    </lineage>
</organism>
<evidence type="ECO:0000256" key="5">
    <source>
        <dbReference type="ARBA" id="ARBA00023136"/>
    </source>
</evidence>
<dbReference type="InterPro" id="IPR014320">
    <property type="entry name" value="Phageshock_PspC"/>
</dbReference>
<keyword evidence="4 6" id="KW-1133">Transmembrane helix</keyword>
<keyword evidence="9" id="KW-1185">Reference proteome</keyword>
<dbReference type="PANTHER" id="PTHR33885:SF3">
    <property type="entry name" value="PHAGE SHOCK PROTEIN C"/>
    <property type="match status" value="1"/>
</dbReference>
<comment type="subcellular location">
    <subcellularLocation>
        <location evidence="1">Cell membrane</location>
        <topology evidence="1">Single-pass membrane protein</topology>
    </subcellularLocation>
</comment>
<gene>
    <name evidence="8" type="primary">pspC</name>
    <name evidence="8" type="ORF">GCM10022276_01800</name>
</gene>
<evidence type="ECO:0000256" key="2">
    <source>
        <dbReference type="ARBA" id="ARBA00022475"/>
    </source>
</evidence>
<dbReference type="EMBL" id="BAABBM010000001">
    <property type="protein sequence ID" value="GAA3886408.1"/>
    <property type="molecule type" value="Genomic_DNA"/>
</dbReference>
<evidence type="ECO:0000256" key="3">
    <source>
        <dbReference type="ARBA" id="ARBA00022692"/>
    </source>
</evidence>
<keyword evidence="5 6" id="KW-0472">Membrane</keyword>
<dbReference type="Pfam" id="PF04024">
    <property type="entry name" value="PspC"/>
    <property type="match status" value="1"/>
</dbReference>
<reference evidence="9" key="1">
    <citation type="journal article" date="2019" name="Int. J. Syst. Evol. Microbiol.">
        <title>The Global Catalogue of Microorganisms (GCM) 10K type strain sequencing project: providing services to taxonomists for standard genome sequencing and annotation.</title>
        <authorList>
            <consortium name="The Broad Institute Genomics Platform"/>
            <consortium name="The Broad Institute Genome Sequencing Center for Infectious Disease"/>
            <person name="Wu L."/>
            <person name="Ma J."/>
        </authorList>
    </citation>
    <scope>NUCLEOTIDE SEQUENCE [LARGE SCALE GENOMIC DNA]</scope>
    <source>
        <strain evidence="9">JCM 17543</strain>
    </source>
</reference>
<evidence type="ECO:0000313" key="9">
    <source>
        <dbReference type="Proteomes" id="UP001500827"/>
    </source>
</evidence>
<dbReference type="NCBIfam" id="TIGR02978">
    <property type="entry name" value="phageshock_pspC"/>
    <property type="match status" value="1"/>
</dbReference>
<dbReference type="Proteomes" id="UP001500827">
    <property type="component" value="Unassembled WGS sequence"/>
</dbReference>
<dbReference type="InterPro" id="IPR052027">
    <property type="entry name" value="PspC"/>
</dbReference>
<dbReference type="PANTHER" id="PTHR33885">
    <property type="entry name" value="PHAGE SHOCK PROTEIN C"/>
    <property type="match status" value="1"/>
</dbReference>
<feature type="domain" description="Phage shock protein PspC N-terminal" evidence="7">
    <location>
        <begin position="29"/>
        <end position="85"/>
    </location>
</feature>
<evidence type="ECO:0000256" key="6">
    <source>
        <dbReference type="SAM" id="Phobius"/>
    </source>
</evidence>
<dbReference type="InterPro" id="IPR007168">
    <property type="entry name" value="Phageshock_PspC_N"/>
</dbReference>